<organism evidence="3 4">
    <name type="scientific">Phyllachora maydis</name>
    <dbReference type="NCBI Taxonomy" id="1825666"/>
    <lineage>
        <taxon>Eukaryota</taxon>
        <taxon>Fungi</taxon>
        <taxon>Dikarya</taxon>
        <taxon>Ascomycota</taxon>
        <taxon>Pezizomycotina</taxon>
        <taxon>Sordariomycetes</taxon>
        <taxon>Sordariomycetidae</taxon>
        <taxon>Phyllachorales</taxon>
        <taxon>Phyllachoraceae</taxon>
        <taxon>Phyllachora</taxon>
    </lineage>
</organism>
<feature type="compositionally biased region" description="Pro residues" evidence="2">
    <location>
        <begin position="150"/>
        <end position="168"/>
    </location>
</feature>
<gene>
    <name evidence="3" type="ORF">P8C59_000297</name>
</gene>
<keyword evidence="1" id="KW-0539">Nucleus</keyword>
<dbReference type="CDD" id="cd00067">
    <property type="entry name" value="GAL4"/>
    <property type="match status" value="1"/>
</dbReference>
<accession>A0AAD9M7D7</accession>
<evidence type="ECO:0000256" key="2">
    <source>
        <dbReference type="SAM" id="MobiDB-lite"/>
    </source>
</evidence>
<dbReference type="InterPro" id="IPR001138">
    <property type="entry name" value="Zn2Cys6_DnaBD"/>
</dbReference>
<sequence>MVFRGQTPEADNSLSRLELASFVVATLLPIHLPPDPSPSPASSFGFDSRVRRGLVRAPTATQFSRLEPQPAFLGHPWTEIEAFAFRYMAVVIPPSLKRNFDTWRRGSLAPYPVGSPEQHMGIMSYNYPPPPPPRSGAEIDVSISGVRPYFPQPPQPSQLPPQLPPPPQLATTPEQAADKKRNKLGYHRTSVACGHCRRRKIRFLSTIFEHGPPDETIWDGPVLSRQQDAI</sequence>
<evidence type="ECO:0000313" key="3">
    <source>
        <dbReference type="EMBL" id="KAK2066482.1"/>
    </source>
</evidence>
<dbReference type="Proteomes" id="UP001217918">
    <property type="component" value="Unassembled WGS sequence"/>
</dbReference>
<dbReference type="GO" id="GO:0000981">
    <property type="term" value="F:DNA-binding transcription factor activity, RNA polymerase II-specific"/>
    <property type="evidence" value="ECO:0007669"/>
    <property type="project" value="InterPro"/>
</dbReference>
<dbReference type="AlphaFoldDB" id="A0AAD9M7D7"/>
<protein>
    <submittedName>
        <fullName evidence="3">Uncharacterized protein</fullName>
    </submittedName>
</protein>
<comment type="caution">
    <text evidence="3">The sequence shown here is derived from an EMBL/GenBank/DDBJ whole genome shotgun (WGS) entry which is preliminary data.</text>
</comment>
<dbReference type="EMBL" id="JAQQPM010000001">
    <property type="protein sequence ID" value="KAK2066482.1"/>
    <property type="molecule type" value="Genomic_DNA"/>
</dbReference>
<reference evidence="3" key="1">
    <citation type="journal article" date="2023" name="Mol. Plant Microbe Interact.">
        <title>Elucidating the Obligate Nature and Biological Capacity of an Invasive Fungal Corn Pathogen.</title>
        <authorList>
            <person name="MacCready J.S."/>
            <person name="Roggenkamp E.M."/>
            <person name="Gdanetz K."/>
            <person name="Chilvers M.I."/>
        </authorList>
    </citation>
    <scope>NUCLEOTIDE SEQUENCE</scope>
    <source>
        <strain evidence="3">PM02</strain>
    </source>
</reference>
<feature type="region of interest" description="Disordered" evidence="2">
    <location>
        <begin position="145"/>
        <end position="185"/>
    </location>
</feature>
<keyword evidence="4" id="KW-1185">Reference proteome</keyword>
<proteinExistence type="predicted"/>
<evidence type="ECO:0000256" key="1">
    <source>
        <dbReference type="ARBA" id="ARBA00023242"/>
    </source>
</evidence>
<name>A0AAD9M7D7_9PEZI</name>
<dbReference type="GO" id="GO:0008270">
    <property type="term" value="F:zinc ion binding"/>
    <property type="evidence" value="ECO:0007669"/>
    <property type="project" value="InterPro"/>
</dbReference>
<evidence type="ECO:0000313" key="4">
    <source>
        <dbReference type="Proteomes" id="UP001217918"/>
    </source>
</evidence>